<accession>A0A0D3KRT7</accession>
<protein>
    <submittedName>
        <fullName evidence="1">Uncharacterized protein</fullName>
    </submittedName>
</protein>
<keyword evidence="2" id="KW-1185">Reference proteome</keyword>
<reference evidence="2" key="1">
    <citation type="journal article" date="2013" name="Nature">
        <title>Pan genome of the phytoplankton Emiliania underpins its global distribution.</title>
        <authorList>
            <person name="Read B.A."/>
            <person name="Kegel J."/>
            <person name="Klute M.J."/>
            <person name="Kuo A."/>
            <person name="Lefebvre S.C."/>
            <person name="Maumus F."/>
            <person name="Mayer C."/>
            <person name="Miller J."/>
            <person name="Monier A."/>
            <person name="Salamov A."/>
            <person name="Young J."/>
            <person name="Aguilar M."/>
            <person name="Claverie J.M."/>
            <person name="Frickenhaus S."/>
            <person name="Gonzalez K."/>
            <person name="Herman E.K."/>
            <person name="Lin Y.C."/>
            <person name="Napier J."/>
            <person name="Ogata H."/>
            <person name="Sarno A.F."/>
            <person name="Shmutz J."/>
            <person name="Schroeder D."/>
            <person name="de Vargas C."/>
            <person name="Verret F."/>
            <person name="von Dassow P."/>
            <person name="Valentin K."/>
            <person name="Van de Peer Y."/>
            <person name="Wheeler G."/>
            <person name="Dacks J.B."/>
            <person name="Delwiche C.F."/>
            <person name="Dyhrman S.T."/>
            <person name="Glockner G."/>
            <person name="John U."/>
            <person name="Richards T."/>
            <person name="Worden A.Z."/>
            <person name="Zhang X."/>
            <person name="Grigoriev I.V."/>
            <person name="Allen A.E."/>
            <person name="Bidle K."/>
            <person name="Borodovsky M."/>
            <person name="Bowler C."/>
            <person name="Brownlee C."/>
            <person name="Cock J.M."/>
            <person name="Elias M."/>
            <person name="Gladyshev V.N."/>
            <person name="Groth M."/>
            <person name="Guda C."/>
            <person name="Hadaegh A."/>
            <person name="Iglesias-Rodriguez M.D."/>
            <person name="Jenkins J."/>
            <person name="Jones B.M."/>
            <person name="Lawson T."/>
            <person name="Leese F."/>
            <person name="Lindquist E."/>
            <person name="Lobanov A."/>
            <person name="Lomsadze A."/>
            <person name="Malik S.B."/>
            <person name="Marsh M.E."/>
            <person name="Mackinder L."/>
            <person name="Mock T."/>
            <person name="Mueller-Roeber B."/>
            <person name="Pagarete A."/>
            <person name="Parker M."/>
            <person name="Probert I."/>
            <person name="Quesneville H."/>
            <person name="Raines C."/>
            <person name="Rensing S.A."/>
            <person name="Riano-Pachon D.M."/>
            <person name="Richier S."/>
            <person name="Rokitta S."/>
            <person name="Shiraiwa Y."/>
            <person name="Soanes D.M."/>
            <person name="van der Giezen M."/>
            <person name="Wahlund T.M."/>
            <person name="Williams B."/>
            <person name="Wilson W."/>
            <person name="Wolfe G."/>
            <person name="Wurch L.L."/>
        </authorList>
    </citation>
    <scope>NUCLEOTIDE SEQUENCE</scope>
</reference>
<dbReference type="RefSeq" id="XP_005790901.1">
    <property type="nucleotide sequence ID" value="XM_005790844.1"/>
</dbReference>
<dbReference type="OMA" id="RFTTRWS"/>
<dbReference type="PaxDb" id="2903-EOD38472"/>
<evidence type="ECO:0000313" key="1">
    <source>
        <dbReference type="EnsemblProtists" id="EOD38472"/>
    </source>
</evidence>
<dbReference type="HOGENOM" id="CLU_1879325_0_0_1"/>
<dbReference type="eggNOG" id="ENOG502SPCR">
    <property type="taxonomic scope" value="Eukaryota"/>
</dbReference>
<organism evidence="1 2">
    <name type="scientific">Emiliania huxleyi (strain CCMP1516)</name>
    <dbReference type="NCBI Taxonomy" id="280463"/>
    <lineage>
        <taxon>Eukaryota</taxon>
        <taxon>Haptista</taxon>
        <taxon>Haptophyta</taxon>
        <taxon>Prymnesiophyceae</taxon>
        <taxon>Isochrysidales</taxon>
        <taxon>Noelaerhabdaceae</taxon>
        <taxon>Emiliania</taxon>
    </lineage>
</organism>
<name>A0A0D3KRT7_EMIH1</name>
<proteinExistence type="predicted"/>
<dbReference type="EnsemblProtists" id="EOD38472">
    <property type="protein sequence ID" value="EOD38472"/>
    <property type="gene ID" value="EMIHUDRAFT_361718"/>
</dbReference>
<dbReference type="KEGG" id="ehx:EMIHUDRAFT_361718"/>
<evidence type="ECO:0000313" key="2">
    <source>
        <dbReference type="Proteomes" id="UP000013827"/>
    </source>
</evidence>
<sequence>MADKVFKLGELELGAGKANVAFKPLMDSSEAVVVRYKLPFGLNAEEQAGRVVVTQDGAGGERVGDVLRFTTRWSLGLPQGGGLVSTAASFGGAIGWQLSLFDVAKARNFDEVVEALTSNTEDRTNQVTLIFERPTA</sequence>
<dbReference type="Proteomes" id="UP000013827">
    <property type="component" value="Unassembled WGS sequence"/>
</dbReference>
<dbReference type="AlphaFoldDB" id="A0A0D3KRT7"/>
<reference evidence="1" key="2">
    <citation type="submission" date="2024-10" db="UniProtKB">
        <authorList>
            <consortium name="EnsemblProtists"/>
        </authorList>
    </citation>
    <scope>IDENTIFICATION</scope>
</reference>
<dbReference type="GeneID" id="17283742"/>